<name>A0A212K1L0_9PROT</name>
<gene>
    <name evidence="2" type="ORF">KL86APRO_11987</name>
</gene>
<keyword evidence="1" id="KW-0472">Membrane</keyword>
<evidence type="ECO:0000256" key="1">
    <source>
        <dbReference type="SAM" id="Phobius"/>
    </source>
</evidence>
<accession>A0A212K1L0</accession>
<keyword evidence="1" id="KW-1133">Transmembrane helix</keyword>
<sequence>MPTPRTRVYYCDDQQRFIDAFVEAHSGEFEIHSSLDISCAKAEVQKLIDRGERPDVILLDMFHPKPGPDFEARCDLAKRKLEELADKVREVRPYVNAAWRARGLDALKELRTLRALDRVPILFYTQRGLVFLSETELTEMYAHDADWMMKDEDFRSPATERARLTQMAARYRRADPPPRRPARDAAIALAAIAATAVAAAFLQGPLGRLHDALSGLFG</sequence>
<feature type="transmembrane region" description="Helical" evidence="1">
    <location>
        <begin position="185"/>
        <end position="206"/>
    </location>
</feature>
<organism evidence="2">
    <name type="scientific">uncultured Alphaproteobacteria bacterium</name>
    <dbReference type="NCBI Taxonomy" id="91750"/>
    <lineage>
        <taxon>Bacteria</taxon>
        <taxon>Pseudomonadati</taxon>
        <taxon>Pseudomonadota</taxon>
        <taxon>Alphaproteobacteria</taxon>
        <taxon>environmental samples</taxon>
    </lineage>
</organism>
<keyword evidence="1" id="KW-0812">Transmembrane</keyword>
<proteinExistence type="predicted"/>
<protein>
    <submittedName>
        <fullName evidence="2">Uncharacterized protein</fullName>
    </submittedName>
</protein>
<dbReference type="AlphaFoldDB" id="A0A212K1L0"/>
<dbReference type="EMBL" id="FLUO01000001">
    <property type="protein sequence ID" value="SBW05498.1"/>
    <property type="molecule type" value="Genomic_DNA"/>
</dbReference>
<reference evidence="2" key="1">
    <citation type="submission" date="2016-04" db="EMBL/GenBank/DDBJ databases">
        <authorList>
            <person name="Evans L.H."/>
            <person name="Alamgir A."/>
            <person name="Owens N."/>
            <person name="Weber N.D."/>
            <person name="Virtaneva K."/>
            <person name="Barbian K."/>
            <person name="Babar A."/>
            <person name="Rosenke K."/>
        </authorList>
    </citation>
    <scope>NUCLEOTIDE SEQUENCE</scope>
    <source>
        <strain evidence="2">86</strain>
    </source>
</reference>
<dbReference type="Gene3D" id="3.40.50.2300">
    <property type="match status" value="1"/>
</dbReference>
<evidence type="ECO:0000313" key="2">
    <source>
        <dbReference type="EMBL" id="SBW05498.1"/>
    </source>
</evidence>